<gene>
    <name evidence="2" type="ORF">FHU34_12157</name>
</gene>
<feature type="domain" description="DUF4240" evidence="1">
    <location>
        <begin position="72"/>
        <end position="144"/>
    </location>
</feature>
<comment type="caution">
    <text evidence="2">The sequence shown here is derived from an EMBL/GenBank/DDBJ whole genome shotgun (WGS) entry which is preliminary data.</text>
</comment>
<proteinExistence type="predicted"/>
<protein>
    <submittedName>
        <fullName evidence="2">Uncharacterized protein DUF4240</fullName>
    </submittedName>
</protein>
<accession>A0A561VDL9</accession>
<evidence type="ECO:0000259" key="1">
    <source>
        <dbReference type="Pfam" id="PF14024"/>
    </source>
</evidence>
<dbReference type="RefSeq" id="WP_244312052.1">
    <property type="nucleotide sequence ID" value="NZ_VIWZ01000002.1"/>
</dbReference>
<organism evidence="2 3">
    <name type="scientific">Micromonospora taraxaci</name>
    <dbReference type="NCBI Taxonomy" id="1316803"/>
    <lineage>
        <taxon>Bacteria</taxon>
        <taxon>Bacillati</taxon>
        <taxon>Actinomycetota</taxon>
        <taxon>Actinomycetes</taxon>
        <taxon>Micromonosporales</taxon>
        <taxon>Micromonosporaceae</taxon>
        <taxon>Micromonospora</taxon>
    </lineage>
</organism>
<dbReference type="Proteomes" id="UP000317685">
    <property type="component" value="Unassembled WGS sequence"/>
</dbReference>
<evidence type="ECO:0000313" key="2">
    <source>
        <dbReference type="EMBL" id="TWG09708.1"/>
    </source>
</evidence>
<dbReference type="AlphaFoldDB" id="A0A561VDL9"/>
<name>A0A561VDL9_9ACTN</name>
<sequence>MTVTTDAPGTLPTPADEARLWALIESAWAELGAEPAALRQALVERDPAGDDGDDDDDDDDDDPSYAIDDWLDRFLDRLGHLCAELSGSELTDLDRVVERKLHDIDREDIHEVTDGSDDGFLYCRGFIVALGRAYYETVRADPAMALPDAECESMCYFFAHLHNDRFGSWPETGSGISRESFGNPAGWSA</sequence>
<dbReference type="Pfam" id="PF14024">
    <property type="entry name" value="DUF4240"/>
    <property type="match status" value="1"/>
</dbReference>
<evidence type="ECO:0000313" key="3">
    <source>
        <dbReference type="Proteomes" id="UP000317685"/>
    </source>
</evidence>
<reference evidence="2 3" key="1">
    <citation type="submission" date="2019-06" db="EMBL/GenBank/DDBJ databases">
        <title>Sequencing the genomes of 1000 actinobacteria strains.</title>
        <authorList>
            <person name="Klenk H.-P."/>
        </authorList>
    </citation>
    <scope>NUCLEOTIDE SEQUENCE [LARGE SCALE GENOMIC DNA]</scope>
    <source>
        <strain evidence="2 3">DSM 45885</strain>
    </source>
</reference>
<keyword evidence="3" id="KW-1185">Reference proteome</keyword>
<dbReference type="EMBL" id="VIWZ01000002">
    <property type="protein sequence ID" value="TWG09708.1"/>
    <property type="molecule type" value="Genomic_DNA"/>
</dbReference>
<dbReference type="GeneID" id="300131464"/>
<dbReference type="InterPro" id="IPR025334">
    <property type="entry name" value="DUF4240"/>
</dbReference>